<dbReference type="InterPro" id="IPR036047">
    <property type="entry name" value="F-box-like_dom_sf"/>
</dbReference>
<dbReference type="SUPFAM" id="SSF81383">
    <property type="entry name" value="F-box domain"/>
    <property type="match status" value="1"/>
</dbReference>
<dbReference type="InterPro" id="IPR001810">
    <property type="entry name" value="F-box_dom"/>
</dbReference>
<proteinExistence type="predicted"/>
<name>A0A388LRY7_CHABU</name>
<dbReference type="Pfam" id="PF14299">
    <property type="entry name" value="PP2"/>
    <property type="match status" value="1"/>
</dbReference>
<protein>
    <recommendedName>
        <fullName evidence="2">F-box domain-containing protein</fullName>
    </recommendedName>
</protein>
<dbReference type="PANTHER" id="PTHR31960:SF26">
    <property type="entry name" value="F-BOX DOMAIN CONTAINING PROTEIN"/>
    <property type="match status" value="1"/>
</dbReference>
<feature type="region of interest" description="Disordered" evidence="1">
    <location>
        <begin position="449"/>
        <end position="513"/>
    </location>
</feature>
<feature type="compositionally biased region" description="Acidic residues" evidence="1">
    <location>
        <begin position="476"/>
        <end position="490"/>
    </location>
</feature>
<comment type="caution">
    <text evidence="3">The sequence shown here is derived from an EMBL/GenBank/DDBJ whole genome shotgun (WGS) entry which is preliminary data.</text>
</comment>
<dbReference type="Proteomes" id="UP000265515">
    <property type="component" value="Unassembled WGS sequence"/>
</dbReference>
<dbReference type="Pfam" id="PF12937">
    <property type="entry name" value="F-box-like"/>
    <property type="match status" value="1"/>
</dbReference>
<evidence type="ECO:0000313" key="4">
    <source>
        <dbReference type="Proteomes" id="UP000265515"/>
    </source>
</evidence>
<dbReference type="Gramene" id="GBG85084">
    <property type="protein sequence ID" value="GBG85084"/>
    <property type="gene ID" value="CBR_g39547"/>
</dbReference>
<dbReference type="InterPro" id="IPR025886">
    <property type="entry name" value="PP2-like"/>
</dbReference>
<dbReference type="PANTHER" id="PTHR31960">
    <property type="entry name" value="F-BOX PROTEIN PP2-A15"/>
    <property type="match status" value="1"/>
</dbReference>
<dbReference type="EMBL" id="BFEA01000503">
    <property type="protein sequence ID" value="GBG85084.1"/>
    <property type="molecule type" value="Genomic_DNA"/>
</dbReference>
<evidence type="ECO:0000256" key="1">
    <source>
        <dbReference type="SAM" id="MobiDB-lite"/>
    </source>
</evidence>
<feature type="domain" description="F-box" evidence="2">
    <location>
        <begin position="41"/>
        <end position="88"/>
    </location>
</feature>
<dbReference type="OrthoDB" id="1918565at2759"/>
<evidence type="ECO:0000259" key="2">
    <source>
        <dbReference type="PROSITE" id="PS50181"/>
    </source>
</evidence>
<feature type="region of interest" description="Disordered" evidence="1">
    <location>
        <begin position="381"/>
        <end position="408"/>
    </location>
</feature>
<keyword evidence="4" id="KW-1185">Reference proteome</keyword>
<accession>A0A388LRY7</accession>
<dbReference type="CDD" id="cd22162">
    <property type="entry name" value="F-box_AtSKIP3-like"/>
    <property type="match status" value="1"/>
</dbReference>
<gene>
    <name evidence="3" type="ORF">CBR_g39547</name>
</gene>
<dbReference type="PROSITE" id="PS50181">
    <property type="entry name" value="FBOX"/>
    <property type="match status" value="1"/>
</dbReference>
<dbReference type="Gene3D" id="1.20.1280.50">
    <property type="match status" value="1"/>
</dbReference>
<sequence length="617" mass="65687">MGSLAIQLINQSIIEASVFLDRSAKTAACPAGDEETQPLSDTCITDLPEVLISEVLGKLDTARDVCRTATVCSMFASAVRSNLTWQRLLPRGCRLLCQLHAPSSFASSSSSSSSSPSSSSPLFSSGSCADTTGAEAESLRTCYRHLLRGFPDSNSPHIYYQLDESTGALRTTVSVMAMSVIWGNDLRYWMKVPLERSVFKEGMQSLNVCWFDVKGTVTCALPRGKYMCAWRLSQGREYWFHPRTEVTVSIEGVPVIQRQIRTGRRDIAHYPDWSELPVAIIEVPPRAEGEGEGEGEAEAEAQLEAEDRLSSVAVNFRLFCFDGGAKQGMIVDGFVIRSALEDDLEDGGAFGWIGLGLSSNSKLEGMMQQLMRKKRRKSFWRKSSAGGGGLHGGGGGLHGGRGGLHGGGGGLHGGGGGLHGVGGGLHGGGVGIRVGSPAFRCLGSESTTVLSKDVPRPPSSAPMEFGGRSGAICAMEGDDYDVPDDVEGDGEPPASPPPPPERGGGGCWTSRRFWAGEQGGGRQKRIVVQTLRRRTAAGMYGTTPSISHSDPLQAGSGAVLGRLPIELLKDEKDENEGVDVVWILRSVWRRKRGGDTGTASNAVNAGKICLRGTNIVL</sequence>
<feature type="compositionally biased region" description="Gly residues" evidence="1">
    <location>
        <begin position="385"/>
        <end position="408"/>
    </location>
</feature>
<reference evidence="3 4" key="1">
    <citation type="journal article" date="2018" name="Cell">
        <title>The Chara Genome: Secondary Complexity and Implications for Plant Terrestrialization.</title>
        <authorList>
            <person name="Nishiyama T."/>
            <person name="Sakayama H."/>
            <person name="Vries J.D."/>
            <person name="Buschmann H."/>
            <person name="Saint-Marcoux D."/>
            <person name="Ullrich K.K."/>
            <person name="Haas F.B."/>
            <person name="Vanderstraeten L."/>
            <person name="Becker D."/>
            <person name="Lang D."/>
            <person name="Vosolsobe S."/>
            <person name="Rombauts S."/>
            <person name="Wilhelmsson P.K.I."/>
            <person name="Janitza P."/>
            <person name="Kern R."/>
            <person name="Heyl A."/>
            <person name="Rumpler F."/>
            <person name="Villalobos L.I.A.C."/>
            <person name="Clay J.M."/>
            <person name="Skokan R."/>
            <person name="Toyoda A."/>
            <person name="Suzuki Y."/>
            <person name="Kagoshima H."/>
            <person name="Schijlen E."/>
            <person name="Tajeshwar N."/>
            <person name="Catarino B."/>
            <person name="Hetherington A.J."/>
            <person name="Saltykova A."/>
            <person name="Bonnot C."/>
            <person name="Breuninger H."/>
            <person name="Symeonidi A."/>
            <person name="Radhakrishnan G.V."/>
            <person name="Van Nieuwerburgh F."/>
            <person name="Deforce D."/>
            <person name="Chang C."/>
            <person name="Karol K.G."/>
            <person name="Hedrich R."/>
            <person name="Ulvskov P."/>
            <person name="Glockner G."/>
            <person name="Delwiche C.F."/>
            <person name="Petrasek J."/>
            <person name="Van de Peer Y."/>
            <person name="Friml J."/>
            <person name="Beilby M."/>
            <person name="Dolan L."/>
            <person name="Kohara Y."/>
            <person name="Sugano S."/>
            <person name="Fujiyama A."/>
            <person name="Delaux P.-M."/>
            <person name="Quint M."/>
            <person name="TheiBen G."/>
            <person name="Hagemann M."/>
            <person name="Harholt J."/>
            <person name="Dunand C."/>
            <person name="Zachgo S."/>
            <person name="Langdale J."/>
            <person name="Maumus F."/>
            <person name="Straeten D.V.D."/>
            <person name="Gould S.B."/>
            <person name="Rensing S.A."/>
        </authorList>
    </citation>
    <scope>NUCLEOTIDE SEQUENCE [LARGE SCALE GENOMIC DNA]</scope>
    <source>
        <strain evidence="3 4">S276</strain>
    </source>
</reference>
<organism evidence="3 4">
    <name type="scientific">Chara braunii</name>
    <name type="common">Braun's stonewort</name>
    <dbReference type="NCBI Taxonomy" id="69332"/>
    <lineage>
        <taxon>Eukaryota</taxon>
        <taxon>Viridiplantae</taxon>
        <taxon>Streptophyta</taxon>
        <taxon>Charophyceae</taxon>
        <taxon>Charales</taxon>
        <taxon>Characeae</taxon>
        <taxon>Chara</taxon>
    </lineage>
</organism>
<dbReference type="AlphaFoldDB" id="A0A388LRY7"/>
<dbReference type="SMART" id="SM00256">
    <property type="entry name" value="FBOX"/>
    <property type="match status" value="1"/>
</dbReference>
<evidence type="ECO:0000313" key="3">
    <source>
        <dbReference type="EMBL" id="GBG85084.1"/>
    </source>
</evidence>